<evidence type="ECO:0000256" key="4">
    <source>
        <dbReference type="ARBA" id="ARBA00022630"/>
    </source>
</evidence>
<dbReference type="InterPro" id="IPR000447">
    <property type="entry name" value="G3P_DH_FAD-dep"/>
</dbReference>
<dbReference type="Pfam" id="PF01266">
    <property type="entry name" value="DAO"/>
    <property type="match status" value="1"/>
</dbReference>
<dbReference type="InterPro" id="IPR006076">
    <property type="entry name" value="FAD-dep_OxRdtase"/>
</dbReference>
<evidence type="ECO:0000259" key="7">
    <source>
        <dbReference type="Pfam" id="PF01266"/>
    </source>
</evidence>
<accession>A0A1J8Q5Y4</accession>
<keyword evidence="4" id="KW-0285">Flavoprotein</keyword>
<dbReference type="GO" id="GO:0006072">
    <property type="term" value="P:glycerol-3-phosphate metabolic process"/>
    <property type="evidence" value="ECO:0007669"/>
    <property type="project" value="InterPro"/>
</dbReference>
<dbReference type="STRING" id="180088.A0A1J8Q5Y4"/>
<dbReference type="AlphaFoldDB" id="A0A1J8Q5Y4"/>
<evidence type="ECO:0000256" key="1">
    <source>
        <dbReference type="ARBA" id="ARBA00001974"/>
    </source>
</evidence>
<evidence type="ECO:0000256" key="3">
    <source>
        <dbReference type="ARBA" id="ARBA00013029"/>
    </source>
</evidence>
<gene>
    <name evidence="8" type="ORF">AZE42_11322</name>
</gene>
<evidence type="ECO:0000313" key="8">
    <source>
        <dbReference type="EMBL" id="OJA15387.1"/>
    </source>
</evidence>
<dbReference type="PANTHER" id="PTHR11985">
    <property type="entry name" value="GLYCEROL-3-PHOSPHATE DEHYDROGENASE"/>
    <property type="match status" value="1"/>
</dbReference>
<dbReference type="OrthoDB" id="264015at2759"/>
<dbReference type="GO" id="GO:0005739">
    <property type="term" value="C:mitochondrion"/>
    <property type="evidence" value="ECO:0007669"/>
    <property type="project" value="TreeGrafter"/>
</dbReference>
<evidence type="ECO:0000256" key="5">
    <source>
        <dbReference type="ARBA" id="ARBA00022827"/>
    </source>
</evidence>
<dbReference type="Gene3D" id="3.50.50.60">
    <property type="entry name" value="FAD/NAD(P)-binding domain"/>
    <property type="match status" value="2"/>
</dbReference>
<evidence type="ECO:0000256" key="2">
    <source>
        <dbReference type="ARBA" id="ARBA00007330"/>
    </source>
</evidence>
<keyword evidence="5" id="KW-0274">FAD</keyword>
<feature type="domain" description="FAD dependent oxidoreductase" evidence="7">
    <location>
        <begin position="27"/>
        <end position="276"/>
    </location>
</feature>
<dbReference type="EC" id="1.1.5.3" evidence="3"/>
<keyword evidence="6" id="KW-0560">Oxidoreductase</keyword>
<comment type="cofactor">
    <cofactor evidence="1">
        <name>FAD</name>
        <dbReference type="ChEBI" id="CHEBI:57692"/>
    </cofactor>
</comment>
<reference evidence="8 9" key="1">
    <citation type="submission" date="2016-03" db="EMBL/GenBank/DDBJ databases">
        <title>Comparative genomics of the ectomycorrhizal sister species Rhizopogon vinicolor and Rhizopogon vesiculosus (Basidiomycota: Boletales) reveals a divergence of the mating type B locus.</title>
        <authorList>
            <person name="Mujic A.B."/>
            <person name="Kuo A."/>
            <person name="Tritt A."/>
            <person name="Lipzen A."/>
            <person name="Chen C."/>
            <person name="Johnson J."/>
            <person name="Sharma A."/>
            <person name="Barry K."/>
            <person name="Grigoriev I.V."/>
            <person name="Spatafora J.W."/>
        </authorList>
    </citation>
    <scope>NUCLEOTIDE SEQUENCE [LARGE SCALE GENOMIC DNA]</scope>
    <source>
        <strain evidence="8 9">AM-OR11-056</strain>
    </source>
</reference>
<evidence type="ECO:0000256" key="6">
    <source>
        <dbReference type="ARBA" id="ARBA00023002"/>
    </source>
</evidence>
<name>A0A1J8Q5Y4_9AGAM</name>
<comment type="caution">
    <text evidence="8">The sequence shown here is derived from an EMBL/GenBank/DDBJ whole genome shotgun (WGS) entry which is preliminary data.</text>
</comment>
<dbReference type="PANTHER" id="PTHR11985:SF15">
    <property type="entry name" value="GLYCEROL-3-PHOSPHATE DEHYDROGENASE, MITOCHONDRIAL"/>
    <property type="match status" value="1"/>
</dbReference>
<dbReference type="GO" id="GO:0004368">
    <property type="term" value="F:glycerol-3-phosphate dehydrogenase (quinone) activity"/>
    <property type="evidence" value="ECO:0007669"/>
    <property type="project" value="UniProtKB-EC"/>
</dbReference>
<dbReference type="SUPFAM" id="SSF51905">
    <property type="entry name" value="FAD/NAD(P)-binding domain"/>
    <property type="match status" value="1"/>
</dbReference>
<feature type="non-terminal residue" evidence="8">
    <location>
        <position position="299"/>
    </location>
</feature>
<organism evidence="8 9">
    <name type="scientific">Rhizopogon vesiculosus</name>
    <dbReference type="NCBI Taxonomy" id="180088"/>
    <lineage>
        <taxon>Eukaryota</taxon>
        <taxon>Fungi</taxon>
        <taxon>Dikarya</taxon>
        <taxon>Basidiomycota</taxon>
        <taxon>Agaricomycotina</taxon>
        <taxon>Agaricomycetes</taxon>
        <taxon>Agaricomycetidae</taxon>
        <taxon>Boletales</taxon>
        <taxon>Suillineae</taxon>
        <taxon>Rhizopogonaceae</taxon>
        <taxon>Rhizopogon</taxon>
    </lineage>
</organism>
<evidence type="ECO:0000313" key="9">
    <source>
        <dbReference type="Proteomes" id="UP000183567"/>
    </source>
</evidence>
<proteinExistence type="inferred from homology"/>
<dbReference type="Proteomes" id="UP000183567">
    <property type="component" value="Unassembled WGS sequence"/>
</dbReference>
<protein>
    <recommendedName>
        <fullName evidence="3">glycerol-3-phosphate dehydrogenase</fullName>
        <ecNumber evidence="3">1.1.5.3</ecNumber>
    </recommendedName>
</protein>
<sequence>MDILIVAYFTALDAFYCSIDVVFSVNGSTSSKSTKLVHGGVRYLQKAVFELDYEQYKLVREALRERRVFLQTAPYLSHMLPIMLPIYKSVSNPVLARKTWNPPISCPRARPSNSSPYSKATDSMVVVHYDGQHNDSRMNITLILTAIKAGATAANYCDVTALHEDPITSRINGVRVKDEIAGNEIDIKAKININATGPYTDSLLSLNTRAQAHRSRELRRTHRPAFLLRTERHGPARPRNQRRPRGVLPSIGGVIAGTTDESYDMNAHAKAKTNDVHAYMSGDDILPRESEIQWVIDEV</sequence>
<keyword evidence="9" id="KW-1185">Reference proteome</keyword>
<comment type="similarity">
    <text evidence="2">Belongs to the FAD-dependent glycerol-3-phosphate dehydrogenase family.</text>
</comment>
<dbReference type="InterPro" id="IPR036188">
    <property type="entry name" value="FAD/NAD-bd_sf"/>
</dbReference>
<dbReference type="EMBL" id="LVVM01003163">
    <property type="protein sequence ID" value="OJA15387.1"/>
    <property type="molecule type" value="Genomic_DNA"/>
</dbReference>